<organism evidence="5 6">
    <name type="scientific">Escherichia coli (strain SE11)</name>
    <dbReference type="NCBI Taxonomy" id="409438"/>
    <lineage>
        <taxon>Bacteria</taxon>
        <taxon>Pseudomonadati</taxon>
        <taxon>Pseudomonadota</taxon>
        <taxon>Gammaproteobacteria</taxon>
        <taxon>Enterobacterales</taxon>
        <taxon>Enterobacteriaceae</taxon>
        <taxon>Escherichia</taxon>
    </lineage>
</organism>
<name>A0A979GKI8_ECOSE</name>
<dbReference type="EMBL" id="AP009243">
    <property type="protein sequence ID" value="BAG80496.1"/>
    <property type="molecule type" value="Genomic_DNA"/>
</dbReference>
<dbReference type="GO" id="GO:0043565">
    <property type="term" value="F:sequence-specific DNA binding"/>
    <property type="evidence" value="ECO:0007669"/>
    <property type="project" value="InterPro"/>
</dbReference>
<dbReference type="InterPro" id="IPR018062">
    <property type="entry name" value="HTH_AraC-typ_CS"/>
</dbReference>
<evidence type="ECO:0000256" key="1">
    <source>
        <dbReference type="ARBA" id="ARBA00023015"/>
    </source>
</evidence>
<feature type="domain" description="HTH araC/xylS-type" evidence="4">
    <location>
        <begin position="8"/>
        <end position="106"/>
    </location>
</feature>
<evidence type="ECO:0000256" key="2">
    <source>
        <dbReference type="ARBA" id="ARBA00023125"/>
    </source>
</evidence>
<dbReference type="PANTHER" id="PTHR47504:SF3">
    <property type="entry name" value="HTH-TYPE TRANSCRIPTIONAL REGULATOR YKGA-RELATED"/>
    <property type="match status" value="1"/>
</dbReference>
<keyword evidence="5" id="KW-0614">Plasmid</keyword>
<accession>A0A979GKI8</accession>
<dbReference type="Gene3D" id="1.10.10.60">
    <property type="entry name" value="Homeodomain-like"/>
    <property type="match status" value="2"/>
</dbReference>
<sequence length="294" mass="34835">MLQTMIINDILIWIENHIEDGIIIEDVVNLSGYSRRYIQYLFKKETGLSLGGYLKRRRLCRGAMYVRLTTMRMLDIAVRLRFDSQQSFSREFKKVFNCPPYIYRTRDYWDLSCLCPPWEYNMTGIPKVDFVRLPQLSYSGHMFSYNENILGTRGEAVREKNITNDMRLYSENFLYITYYSPSIKNSENVFIKTFSCPQENEERKCNNQNISIPAGEYLKTYFKGNIASLHKFIRQVYFVILPEYKMARRRGGDIEYFDICEYRNNDKKPYVNLQFFVPVIPLSDIMAKNDGVAT</sequence>
<evidence type="ECO:0000256" key="3">
    <source>
        <dbReference type="ARBA" id="ARBA00023163"/>
    </source>
</evidence>
<dbReference type="Pfam" id="PF12833">
    <property type="entry name" value="HTH_18"/>
    <property type="match status" value="1"/>
</dbReference>
<dbReference type="SMART" id="SM00342">
    <property type="entry name" value="HTH_ARAC"/>
    <property type="match status" value="1"/>
</dbReference>
<dbReference type="AlphaFoldDB" id="A0A979GKI8"/>
<gene>
    <name evidence="5" type="ordered locus">ECSE_P3-0057</name>
</gene>
<dbReference type="RefSeq" id="WP_000942222.1">
    <property type="nucleotide sequence ID" value="NC_011416.1"/>
</dbReference>
<dbReference type="PANTHER" id="PTHR47504">
    <property type="entry name" value="RIGHT ORIGIN-BINDING PROTEIN"/>
    <property type="match status" value="1"/>
</dbReference>
<keyword evidence="1" id="KW-0805">Transcription regulation</keyword>
<dbReference type="PROSITE" id="PS00041">
    <property type="entry name" value="HTH_ARAC_FAMILY_1"/>
    <property type="match status" value="1"/>
</dbReference>
<dbReference type="GO" id="GO:0003700">
    <property type="term" value="F:DNA-binding transcription factor activity"/>
    <property type="evidence" value="ECO:0007669"/>
    <property type="project" value="InterPro"/>
</dbReference>
<dbReference type="Pfam" id="PF06445">
    <property type="entry name" value="GyrI-like"/>
    <property type="match status" value="1"/>
</dbReference>
<reference evidence="5 6" key="1">
    <citation type="journal article" date="2008" name="DNA Res.">
        <title>Complete genome sequence and comparative analysis of the wild-type commensal Escherichia coli strain SE11 isolated from a healthy adult.</title>
        <authorList>
            <person name="Oshima K."/>
            <person name="Toh H."/>
            <person name="Ogura Y."/>
            <person name="Sasamoto H."/>
            <person name="Morita H."/>
            <person name="Park S.-H."/>
            <person name="Ooka T."/>
            <person name="Iyoda S."/>
            <person name="Taylor T.D."/>
            <person name="Hayashi T."/>
            <person name="Itoh K."/>
            <person name="Hattori M."/>
        </authorList>
    </citation>
    <scope>NUCLEOTIDE SEQUENCE [LARGE SCALE GENOMIC DNA]</scope>
    <source>
        <strain evidence="5 6">SE11</strain>
    </source>
</reference>
<dbReference type="KEGG" id="ecy:ECSE_P3-0057"/>
<evidence type="ECO:0000259" key="4">
    <source>
        <dbReference type="PROSITE" id="PS01124"/>
    </source>
</evidence>
<dbReference type="InterPro" id="IPR050959">
    <property type="entry name" value="MarA-like"/>
</dbReference>
<dbReference type="InterPro" id="IPR018060">
    <property type="entry name" value="HTH_AraC"/>
</dbReference>
<dbReference type="Gene3D" id="3.20.80.10">
    <property type="entry name" value="Regulatory factor, effector binding domain"/>
    <property type="match status" value="1"/>
</dbReference>
<keyword evidence="3" id="KW-0804">Transcription</keyword>
<dbReference type="InterPro" id="IPR029442">
    <property type="entry name" value="GyrI-like"/>
</dbReference>
<dbReference type="InterPro" id="IPR009057">
    <property type="entry name" value="Homeodomain-like_sf"/>
</dbReference>
<evidence type="ECO:0000313" key="6">
    <source>
        <dbReference type="Proteomes" id="UP000008199"/>
    </source>
</evidence>
<evidence type="ECO:0000313" key="5">
    <source>
        <dbReference type="EMBL" id="BAG80496.1"/>
    </source>
</evidence>
<proteinExistence type="predicted"/>
<geneLocation type="plasmid" evidence="5 6">
    <name>pSE11-3</name>
</geneLocation>
<dbReference type="PROSITE" id="PS01124">
    <property type="entry name" value="HTH_ARAC_FAMILY_2"/>
    <property type="match status" value="1"/>
</dbReference>
<dbReference type="InterPro" id="IPR011256">
    <property type="entry name" value="Reg_factor_effector_dom_sf"/>
</dbReference>
<protein>
    <submittedName>
        <fullName evidence="5">Transcription regulator</fullName>
    </submittedName>
</protein>
<dbReference type="Proteomes" id="UP000008199">
    <property type="component" value="Plasmid pSE11-3"/>
</dbReference>
<keyword evidence="2" id="KW-0238">DNA-binding</keyword>
<dbReference type="SUPFAM" id="SSF46689">
    <property type="entry name" value="Homeodomain-like"/>
    <property type="match status" value="2"/>
</dbReference>
<dbReference type="SUPFAM" id="SSF55136">
    <property type="entry name" value="Probable bacterial effector-binding domain"/>
    <property type="match status" value="1"/>
</dbReference>